<dbReference type="EMBL" id="CBTJ020000119">
    <property type="protein sequence ID" value="CDI04791.1"/>
    <property type="molecule type" value="Genomic_DNA"/>
</dbReference>
<evidence type="ECO:0000259" key="2">
    <source>
        <dbReference type="Pfam" id="PF01464"/>
    </source>
</evidence>
<dbReference type="PROSITE" id="PS00922">
    <property type="entry name" value="TRANSGLYCOSYLASE"/>
    <property type="match status" value="1"/>
</dbReference>
<name>W6M9V5_9GAMM</name>
<dbReference type="GO" id="GO:0000270">
    <property type="term" value="P:peptidoglycan metabolic process"/>
    <property type="evidence" value="ECO:0007669"/>
    <property type="project" value="InterPro"/>
</dbReference>
<dbReference type="InterPro" id="IPR008258">
    <property type="entry name" value="Transglycosylase_SLT_dom_1"/>
</dbReference>
<dbReference type="OrthoDB" id="8019720at2"/>
<dbReference type="Gene3D" id="1.10.530.10">
    <property type="match status" value="1"/>
</dbReference>
<dbReference type="AlphaFoldDB" id="W6M9V5"/>
<evidence type="ECO:0000313" key="4">
    <source>
        <dbReference type="Proteomes" id="UP000035760"/>
    </source>
</evidence>
<dbReference type="Proteomes" id="UP000035760">
    <property type="component" value="Unassembled WGS sequence"/>
</dbReference>
<dbReference type="PANTHER" id="PTHR37423">
    <property type="entry name" value="SOLUBLE LYTIC MUREIN TRANSGLYCOSYLASE-RELATED"/>
    <property type="match status" value="1"/>
</dbReference>
<reference evidence="3" key="1">
    <citation type="submission" date="2013-07" db="EMBL/GenBank/DDBJ databases">
        <authorList>
            <person name="McIlroy S."/>
        </authorList>
    </citation>
    <scope>NUCLEOTIDE SEQUENCE [LARGE SCALE GENOMIC DNA]</scope>
    <source>
        <strain evidence="3">Run_A_D11</strain>
    </source>
</reference>
<gene>
    <name evidence="3" type="ORF">BN873_p70029</name>
</gene>
<proteinExistence type="inferred from homology"/>
<reference evidence="3" key="2">
    <citation type="submission" date="2014-03" db="EMBL/GenBank/DDBJ databases">
        <title>Candidatus Competibacter-lineage genomes retrieved from metagenomes reveal functional metabolic diversity.</title>
        <authorList>
            <person name="McIlroy S.J."/>
            <person name="Albertsen M."/>
            <person name="Andresen E.K."/>
            <person name="Saunders A.M."/>
            <person name="Kristiansen R."/>
            <person name="Stokholm-Bjerregaard M."/>
            <person name="Nielsen K.L."/>
            <person name="Nielsen P.H."/>
        </authorList>
    </citation>
    <scope>NUCLEOTIDE SEQUENCE</scope>
    <source>
        <strain evidence="3">Run_A_D11</strain>
    </source>
</reference>
<dbReference type="CDD" id="cd00254">
    <property type="entry name" value="LT-like"/>
    <property type="match status" value="1"/>
</dbReference>
<comment type="caution">
    <text evidence="3">The sequence shown here is derived from an EMBL/GenBank/DDBJ whole genome shotgun (WGS) entry which is preliminary data.</text>
</comment>
<dbReference type="SUPFAM" id="SSF53955">
    <property type="entry name" value="Lysozyme-like"/>
    <property type="match status" value="1"/>
</dbReference>
<sequence length="305" mass="33578">MRLPALFSSGFRPSAGRVGFLMLSLGLGASALAETPFLYQQIAAKYQLSADALYGLALQCSGRPSRYAQAPLPWPWTVRLCVGDRCETVYPENREAMAAVLETGRAAGVTLYVGPVGWRWDADSVVPLWAVTSPRVTLNEAARQWAQAITGSSRTPPLPESAVARDRMAQWSPLIERVAREEGLNPALIHAMVQTESSHQPDAVSPKGAVGLMQLMPETAERFGLPRDARHQPEPNLRAGMRYLKWLLNYFDQDLALALAAYNAGEGAVDRYGRRIPPYPETENYVRQITHRLARLSLSPGVPRS</sequence>
<dbReference type="Pfam" id="PF01464">
    <property type="entry name" value="SLT"/>
    <property type="match status" value="1"/>
</dbReference>
<organism evidence="3 4">
    <name type="scientific">Candidatus Competibacter denitrificans Run_A_D11</name>
    <dbReference type="NCBI Taxonomy" id="1400863"/>
    <lineage>
        <taxon>Bacteria</taxon>
        <taxon>Pseudomonadati</taxon>
        <taxon>Pseudomonadota</taxon>
        <taxon>Gammaproteobacteria</taxon>
        <taxon>Candidatus Competibacteraceae</taxon>
        <taxon>Candidatus Competibacter</taxon>
    </lineage>
</organism>
<dbReference type="PANTHER" id="PTHR37423:SF2">
    <property type="entry name" value="MEMBRANE-BOUND LYTIC MUREIN TRANSGLYCOSYLASE C"/>
    <property type="match status" value="1"/>
</dbReference>
<dbReference type="InterPro" id="IPR023346">
    <property type="entry name" value="Lysozyme-like_dom_sf"/>
</dbReference>
<dbReference type="GO" id="GO:0016020">
    <property type="term" value="C:membrane"/>
    <property type="evidence" value="ECO:0007669"/>
    <property type="project" value="InterPro"/>
</dbReference>
<protein>
    <recommendedName>
        <fullName evidence="2">Transglycosylase SLT domain-containing protein</fullName>
    </recommendedName>
</protein>
<evidence type="ECO:0000256" key="1">
    <source>
        <dbReference type="ARBA" id="ARBA00007734"/>
    </source>
</evidence>
<comment type="similarity">
    <text evidence="1">Belongs to the transglycosylase Slt family.</text>
</comment>
<accession>W6M9V5</accession>
<dbReference type="InterPro" id="IPR000189">
    <property type="entry name" value="Transglyc_AS"/>
</dbReference>
<keyword evidence="4" id="KW-1185">Reference proteome</keyword>
<dbReference type="GO" id="GO:0008933">
    <property type="term" value="F:peptidoglycan lytic transglycosylase activity"/>
    <property type="evidence" value="ECO:0007669"/>
    <property type="project" value="InterPro"/>
</dbReference>
<evidence type="ECO:0000313" key="3">
    <source>
        <dbReference type="EMBL" id="CDI04791.1"/>
    </source>
</evidence>
<feature type="domain" description="Transglycosylase SLT" evidence="2">
    <location>
        <begin position="175"/>
        <end position="274"/>
    </location>
</feature>